<feature type="non-terminal residue" evidence="1">
    <location>
        <position position="92"/>
    </location>
</feature>
<dbReference type="OrthoDB" id="2668416at2759"/>
<dbReference type="EMBL" id="JRES01000072">
    <property type="protein sequence ID" value="KNC34393.1"/>
    <property type="molecule type" value="Genomic_DNA"/>
</dbReference>
<proteinExistence type="predicted"/>
<comment type="caution">
    <text evidence="1">The sequence shown here is derived from an EMBL/GenBank/DDBJ whole genome shotgun (WGS) entry which is preliminary data.</text>
</comment>
<organism evidence="1 2">
    <name type="scientific">Lucilia cuprina</name>
    <name type="common">Green bottle fly</name>
    <name type="synonym">Australian sheep blowfly</name>
    <dbReference type="NCBI Taxonomy" id="7375"/>
    <lineage>
        <taxon>Eukaryota</taxon>
        <taxon>Metazoa</taxon>
        <taxon>Ecdysozoa</taxon>
        <taxon>Arthropoda</taxon>
        <taxon>Hexapoda</taxon>
        <taxon>Insecta</taxon>
        <taxon>Pterygota</taxon>
        <taxon>Neoptera</taxon>
        <taxon>Endopterygota</taxon>
        <taxon>Diptera</taxon>
        <taxon>Brachycera</taxon>
        <taxon>Muscomorpha</taxon>
        <taxon>Oestroidea</taxon>
        <taxon>Calliphoridae</taxon>
        <taxon>Luciliinae</taxon>
        <taxon>Lucilia</taxon>
    </lineage>
</organism>
<protein>
    <recommendedName>
        <fullName evidence="3">Transposase Helix-turn-helix domain-containing protein</fullName>
    </recommendedName>
</protein>
<keyword evidence="2" id="KW-1185">Reference proteome</keyword>
<sequence>MPNDTLKKILDPLWPMRNTGRPCLYLTKSLYITLWKLSNQNSFRELSDRFGIGAATAYRSFIKMLKVTEKFKNFLVISSREKGKDSSTSLIS</sequence>
<evidence type="ECO:0008006" key="3">
    <source>
        <dbReference type="Google" id="ProtNLM"/>
    </source>
</evidence>
<name>A0A0L0CPW8_LUCCU</name>
<accession>A0A0L0CPW8</accession>
<gene>
    <name evidence="1" type="ORF">FF38_01892</name>
</gene>
<evidence type="ECO:0000313" key="1">
    <source>
        <dbReference type="EMBL" id="KNC34393.1"/>
    </source>
</evidence>
<dbReference type="AlphaFoldDB" id="A0A0L0CPW8"/>
<dbReference type="Proteomes" id="UP000037069">
    <property type="component" value="Unassembled WGS sequence"/>
</dbReference>
<reference evidence="1 2" key="1">
    <citation type="journal article" date="2015" name="Nat. Commun.">
        <title>Lucilia cuprina genome unlocks parasitic fly biology to underpin future interventions.</title>
        <authorList>
            <person name="Anstead C.A."/>
            <person name="Korhonen P.K."/>
            <person name="Young N.D."/>
            <person name="Hall R.S."/>
            <person name="Jex A.R."/>
            <person name="Murali S.C."/>
            <person name="Hughes D.S."/>
            <person name="Lee S.F."/>
            <person name="Perry T."/>
            <person name="Stroehlein A.J."/>
            <person name="Ansell B.R."/>
            <person name="Breugelmans B."/>
            <person name="Hofmann A."/>
            <person name="Qu J."/>
            <person name="Dugan S."/>
            <person name="Lee S.L."/>
            <person name="Chao H."/>
            <person name="Dinh H."/>
            <person name="Han Y."/>
            <person name="Doddapaneni H.V."/>
            <person name="Worley K.C."/>
            <person name="Muzny D.M."/>
            <person name="Ioannidis P."/>
            <person name="Waterhouse R.M."/>
            <person name="Zdobnov E.M."/>
            <person name="James P.J."/>
            <person name="Bagnall N.H."/>
            <person name="Kotze A.C."/>
            <person name="Gibbs R.A."/>
            <person name="Richards S."/>
            <person name="Batterham P."/>
            <person name="Gasser R.B."/>
        </authorList>
    </citation>
    <scope>NUCLEOTIDE SEQUENCE [LARGE SCALE GENOMIC DNA]</scope>
    <source>
        <strain evidence="1 2">LS</strain>
        <tissue evidence="1">Full body</tissue>
    </source>
</reference>
<evidence type="ECO:0000313" key="2">
    <source>
        <dbReference type="Proteomes" id="UP000037069"/>
    </source>
</evidence>